<evidence type="ECO:0000259" key="15">
    <source>
        <dbReference type="Pfam" id="PF18526"/>
    </source>
</evidence>
<comment type="subcellular location">
    <subcellularLocation>
        <location evidence="2">Nucleus</location>
    </subcellularLocation>
</comment>
<gene>
    <name evidence="16" type="ORF">TEOVI_000715800</name>
</gene>
<evidence type="ECO:0000256" key="8">
    <source>
        <dbReference type="ARBA" id="ARBA00023004"/>
    </source>
</evidence>
<evidence type="ECO:0000256" key="3">
    <source>
        <dbReference type="ARBA" id="ARBA00005618"/>
    </source>
</evidence>
<evidence type="ECO:0000256" key="2">
    <source>
        <dbReference type="ARBA" id="ARBA00004123"/>
    </source>
</evidence>
<dbReference type="InterPro" id="IPR043111">
    <property type="entry name" value="DB_JBP1_sf"/>
</dbReference>
<evidence type="ECO:0000256" key="11">
    <source>
        <dbReference type="ARBA" id="ARBA00025171"/>
    </source>
</evidence>
<dbReference type="GO" id="GO:0003677">
    <property type="term" value="F:DNA binding"/>
    <property type="evidence" value="ECO:0007669"/>
    <property type="project" value="UniProtKB-KW"/>
</dbReference>
<comment type="similarity">
    <text evidence="3">Belongs to the TET family. JBP1 subfamily.</text>
</comment>
<dbReference type="VEuPathDB" id="TriTrypDB:TEOVI_000715800"/>
<comment type="caution">
    <text evidence="16">The sequence shown here is derived from an EMBL/GenBank/DDBJ whole genome shotgun (WGS) entry which is preliminary data.</text>
</comment>
<name>A0A1G4I3A0_TRYEQ</name>
<dbReference type="GO" id="GO:0046872">
    <property type="term" value="F:metal ion binding"/>
    <property type="evidence" value="ECO:0007669"/>
    <property type="project" value="UniProtKB-KW"/>
</dbReference>
<accession>A0A1G4I3A0</accession>
<keyword evidence="7" id="KW-0560">Oxidoreductase</keyword>
<dbReference type="Pfam" id="PF18526">
    <property type="entry name" value="DB_JBP1"/>
    <property type="match status" value="1"/>
</dbReference>
<dbReference type="CDD" id="cd20332">
    <property type="entry name" value="JBP"/>
    <property type="match status" value="1"/>
</dbReference>
<proteinExistence type="inferred from homology"/>
<protein>
    <recommendedName>
        <fullName evidence="4">thymine dioxygenase</fullName>
        <ecNumber evidence="4">1.14.11.6</ecNumber>
    </recommendedName>
</protein>
<dbReference type="GO" id="GO:0005634">
    <property type="term" value="C:nucleus"/>
    <property type="evidence" value="ECO:0007669"/>
    <property type="project" value="UniProtKB-SubCell"/>
</dbReference>
<organism evidence="16 17">
    <name type="scientific">Trypanosoma equiperdum</name>
    <dbReference type="NCBI Taxonomy" id="5694"/>
    <lineage>
        <taxon>Eukaryota</taxon>
        <taxon>Discoba</taxon>
        <taxon>Euglenozoa</taxon>
        <taxon>Kinetoplastea</taxon>
        <taxon>Metakinetoplastina</taxon>
        <taxon>Trypanosomatida</taxon>
        <taxon>Trypanosomatidae</taxon>
        <taxon>Trypanosoma</taxon>
    </lineage>
</organism>
<keyword evidence="9" id="KW-0238">DNA-binding</keyword>
<dbReference type="InterPro" id="IPR024779">
    <property type="entry name" value="2OGFeDO_JBP1/TET_oxygenase_dom"/>
</dbReference>
<dbReference type="GO" id="GO:0070580">
    <property type="term" value="P:base J metabolic process"/>
    <property type="evidence" value="ECO:0007669"/>
    <property type="project" value="UniProtKB-ARBA"/>
</dbReference>
<evidence type="ECO:0000313" key="16">
    <source>
        <dbReference type="EMBL" id="SCU66271.1"/>
    </source>
</evidence>
<evidence type="ECO:0000256" key="7">
    <source>
        <dbReference type="ARBA" id="ARBA00023002"/>
    </source>
</evidence>
<comment type="cofactor">
    <cofactor evidence="1">
        <name>Fe(2+)</name>
        <dbReference type="ChEBI" id="CHEBI:29033"/>
    </cofactor>
</comment>
<dbReference type="RefSeq" id="XP_067077732.1">
    <property type="nucleotide sequence ID" value="XM_067221631.1"/>
</dbReference>
<dbReference type="EMBL" id="CZPT02000526">
    <property type="protein sequence ID" value="SCU66271.1"/>
    <property type="molecule type" value="Genomic_DNA"/>
</dbReference>
<evidence type="ECO:0000256" key="13">
    <source>
        <dbReference type="ARBA" id="ARBA00048837"/>
    </source>
</evidence>
<evidence type="ECO:0000256" key="5">
    <source>
        <dbReference type="ARBA" id="ARBA00022723"/>
    </source>
</evidence>
<evidence type="ECO:0000256" key="6">
    <source>
        <dbReference type="ARBA" id="ARBA00022964"/>
    </source>
</evidence>
<dbReference type="AlphaFoldDB" id="A0A1G4I3A0"/>
<dbReference type="InterPro" id="IPR041241">
    <property type="entry name" value="DB_JBP1"/>
</dbReference>
<evidence type="ECO:0000256" key="4">
    <source>
        <dbReference type="ARBA" id="ARBA00012263"/>
    </source>
</evidence>
<dbReference type="Proteomes" id="UP000195570">
    <property type="component" value="Unassembled WGS sequence"/>
</dbReference>
<feature type="domain" description="2OGFeDO JBP1/TET oxygenase" evidence="14">
    <location>
        <begin position="131"/>
        <end position="287"/>
    </location>
</feature>
<comment type="subunit">
    <text evidence="12">Monomer. Binds to DNA as a monomer.</text>
</comment>
<evidence type="ECO:0000256" key="1">
    <source>
        <dbReference type="ARBA" id="ARBA00001954"/>
    </source>
</evidence>
<sequence>MRRQVKKVLREKADDSMKPGWDVYQPSNDVVYAFNHYMQGSQIDAEAREKAEKAFQEAVKKHPFHNNADHTVDFHGTTVFRNAKGKVCGVLIPKALPSFATSMAADVLECAVARTSLRSALFGGVSPNSGIAGYFDYRGTPVELKCRKTSFTYEHTKEWRSVFPMIDYTSAIYKAALPDHWKAQDAAVPDVVRIHGSPFSTLTVNERFRTASHTDNGDFDNGYGVLAVLKGEYSGLSLALDDYGVCFNMQPTDVLLFDTHLFHSNTELEAKEANATWNRLSCVFYYRAALGEQPCVEEYRRRLKKAKEEKSTSLSFNHIEQKDNGENTNKPAPVYPVSLTPFSCAASAWALRGCAAAMLTRLHGLVRENASLMTELFGEPVEVADGLPRRAPEEIIPVHKHTNVQMHYLGGFSEKGDILNEAMNKRHYLDKENLQKMFGEEFVNIWTQSRTHWLQLVKKEWEHQKETNPTRTRFSWNNTSAMNFAFFDLCDVAKQLMCGAFGDREVNKKEEQSFWGMFAAHLDNACINEIGMLQGSMGMHKLNVKLKDYNFGGTRYLKDMPPEEQERRRRRRLEIEQARRRAPICDSESGDWLRNEAFDYQTEDVAVNYEREQWITPENNAKRFGFPERGVYGAEGAATGTISVLIVLPKPTNHRQKTCELPTSREADRIMKNPAAQRLLCAKPCNIGLSTSSNKSRTVLCGNIRIDKVFDGGSVGGRMYDFVIMRHLLAATTGEREPLECLVRWTSLARYCTFVVEVDLLDRHHYILKSEIGEEYSAVSEICFSALYSATYARDKVNLRTTPCLLSFIDKSGNMLESRFKFNGSPLNTVAFVVRRREK</sequence>
<dbReference type="Gene3D" id="1.20.120.1440">
    <property type="entry name" value="JBP1, DNA-binding domain"/>
    <property type="match status" value="1"/>
</dbReference>
<keyword evidence="6" id="KW-0223">Dioxygenase</keyword>
<keyword evidence="10" id="KW-0539">Nucleus</keyword>
<dbReference type="GeneID" id="92381092"/>
<dbReference type="Gene3D" id="3.60.130.30">
    <property type="match status" value="1"/>
</dbReference>
<keyword evidence="5" id="KW-0479">Metal-binding</keyword>
<evidence type="ECO:0000256" key="12">
    <source>
        <dbReference type="ARBA" id="ARBA00025901"/>
    </source>
</evidence>
<keyword evidence="17" id="KW-1185">Reference proteome</keyword>
<comment type="catalytic activity">
    <reaction evidence="13">
        <text>thymine + 2-oxoglutarate + O2 = 5-hydroxymethyluracil + succinate + CO2</text>
        <dbReference type="Rhea" id="RHEA:10316"/>
        <dbReference type="ChEBI" id="CHEBI:15379"/>
        <dbReference type="ChEBI" id="CHEBI:16526"/>
        <dbReference type="ChEBI" id="CHEBI:16810"/>
        <dbReference type="ChEBI" id="CHEBI:16964"/>
        <dbReference type="ChEBI" id="CHEBI:17821"/>
        <dbReference type="ChEBI" id="CHEBI:30031"/>
        <dbReference type="EC" id="1.14.11.6"/>
    </reaction>
</comment>
<keyword evidence="8" id="KW-0408">Iron</keyword>
<dbReference type="Pfam" id="PF12851">
    <property type="entry name" value="Tet_JBP"/>
    <property type="match status" value="1"/>
</dbReference>
<feature type="domain" description="Thymine dioxygenase JBP1 DNA-binding" evidence="15">
    <location>
        <begin position="419"/>
        <end position="582"/>
    </location>
</feature>
<evidence type="ECO:0000259" key="14">
    <source>
        <dbReference type="Pfam" id="PF12851"/>
    </source>
</evidence>
<comment type="function">
    <text evidence="11">Dioxygenase that catalyzes the first step of DNA base J (beta-d-glucosyl-HOMedU) biosynthesis by converting thymine to 5-hydroxymethyluracil (HOMedU). DNA base J is a hypermodified thymidine residue found in the genome of kinetoplastid parasites, which is localized primarily to repetitive DNA, namely the telomeres, and is implicated in the regulation of antigenic variation. Also specifically binds to base J-containing DNA (J-DNA). Involved in propagation and maintenance of DNA base J synthesis initiated by JBP2 by specifically binding already synthesized DNA base J and propagating J synthesis. Thymine dioxygenase activity and J-DNA-binding are independent functions.</text>
</comment>
<evidence type="ECO:0000256" key="9">
    <source>
        <dbReference type="ARBA" id="ARBA00023125"/>
    </source>
</evidence>
<dbReference type="GO" id="GO:0050341">
    <property type="term" value="F:thymine dioxygenase activity"/>
    <property type="evidence" value="ECO:0007669"/>
    <property type="project" value="UniProtKB-EC"/>
</dbReference>
<evidence type="ECO:0000313" key="17">
    <source>
        <dbReference type="Proteomes" id="UP000195570"/>
    </source>
</evidence>
<dbReference type="EC" id="1.14.11.6" evidence="4"/>
<reference evidence="16" key="1">
    <citation type="submission" date="2016-09" db="EMBL/GenBank/DDBJ databases">
        <authorList>
            <person name="Hebert L."/>
            <person name="Moumen B."/>
        </authorList>
    </citation>
    <scope>NUCLEOTIDE SEQUENCE [LARGE SCALE GENOMIC DNA]</scope>
    <source>
        <strain evidence="16">OVI</strain>
    </source>
</reference>
<evidence type="ECO:0000256" key="10">
    <source>
        <dbReference type="ARBA" id="ARBA00023242"/>
    </source>
</evidence>